<evidence type="ECO:0000313" key="1">
    <source>
        <dbReference type="EMBL" id="TAA73904.1"/>
    </source>
</evidence>
<organism evidence="1 2">
    <name type="scientific">Candidatus Electronema aureum</name>
    <dbReference type="NCBI Taxonomy" id="2005002"/>
    <lineage>
        <taxon>Bacteria</taxon>
        <taxon>Pseudomonadati</taxon>
        <taxon>Thermodesulfobacteriota</taxon>
        <taxon>Desulfobulbia</taxon>
        <taxon>Desulfobulbales</taxon>
        <taxon>Desulfobulbaceae</taxon>
        <taxon>Candidatus Electronema</taxon>
    </lineage>
</organism>
<dbReference type="Proteomes" id="UP000316238">
    <property type="component" value="Unassembled WGS sequence"/>
</dbReference>
<name>A0A521FYS0_9BACT</name>
<proteinExistence type="predicted"/>
<accession>A0A521FYS0</accession>
<reference evidence="1" key="1">
    <citation type="submission" date="2017-07" db="EMBL/GenBank/DDBJ databases">
        <title>The cable genome - Insights into the physiology and evolution of filamentous bacteria capable of sulfide oxidation via long distance electron transfer.</title>
        <authorList>
            <person name="Thorup C."/>
            <person name="Bjerg J.T."/>
            <person name="Schreiber L."/>
            <person name="Nielsen L.P."/>
            <person name="Kjeldsen K.U."/>
            <person name="Boesen T."/>
            <person name="Boggild A."/>
            <person name="Meysman F."/>
            <person name="Geelhoed J."/>
            <person name="Schramm A."/>
        </authorList>
    </citation>
    <scope>NUCLEOTIDE SEQUENCE [LARGE SCALE GENOMIC DNA]</scope>
    <source>
        <strain evidence="1">GS</strain>
    </source>
</reference>
<protein>
    <submittedName>
        <fullName evidence="1">Uncharacterized protein</fullName>
    </submittedName>
</protein>
<comment type="caution">
    <text evidence="1">The sequence shown here is derived from an EMBL/GenBank/DDBJ whole genome shotgun (WGS) entry which is preliminary data.</text>
</comment>
<keyword evidence="2" id="KW-1185">Reference proteome</keyword>
<evidence type="ECO:0000313" key="2">
    <source>
        <dbReference type="Proteomes" id="UP000316238"/>
    </source>
</evidence>
<dbReference type="EMBL" id="NQJD01000050">
    <property type="protein sequence ID" value="TAA73904.1"/>
    <property type="molecule type" value="Genomic_DNA"/>
</dbReference>
<sequence length="413" mass="45761">MNIRVEQPCPQCGGAVTLSAADRLLTCPYCKVKNFLLTGGGPFRYSLPNRAKDQARLVYAPYLRFKGNIFSVAASGVSHRIVDTTQDGCGLPGLPASLGLRPQTMSLVRVSSETKGRFLPLAIEAKKVFEKATKLHNLIDGNNDSIVYHHAFIGEIISFIYLPLLIREDGLFDAVLGQPLTASSQALGGVPFQSHWQMKFLAALCPRCGGNLDGEGDCLVTTCTNCDTAWQIAAHGLERMLCRTILSNKDEAALHLPFWKIAVRLSTLDIRTFADFIERTNQPMVVRPEWRNQAMQFWIPAFKLRPEIFLRTGKQITVSQRQLGTERDLKIKAVANLYPVTLPLNEARQAIKVMLAFSAANGPALYSKLPSAEPETIATSLIYLPFQDQHHDWVQSQTGVAINKSILHFGRTL</sequence>
<dbReference type="AlphaFoldDB" id="A0A521FYS0"/>
<gene>
    <name evidence="1" type="ORF">CDV28_1507</name>
</gene>